<keyword evidence="3" id="KW-0472">Membrane</keyword>
<proteinExistence type="predicted"/>
<dbReference type="InterPro" id="IPR001258">
    <property type="entry name" value="NHL_repeat"/>
</dbReference>
<dbReference type="OrthoDB" id="9799230at2"/>
<dbReference type="InterPro" id="IPR050952">
    <property type="entry name" value="TRIM-NHL_E3_ligases"/>
</dbReference>
<dbReference type="Pfam" id="PF08450">
    <property type="entry name" value="SGL"/>
    <property type="match status" value="1"/>
</dbReference>
<dbReference type="InterPro" id="IPR013658">
    <property type="entry name" value="SGL"/>
</dbReference>
<evidence type="ECO:0000313" key="6">
    <source>
        <dbReference type="EMBL" id="TLS52610.1"/>
    </source>
</evidence>
<evidence type="ECO:0000256" key="1">
    <source>
        <dbReference type="ARBA" id="ARBA00022737"/>
    </source>
</evidence>
<evidence type="ECO:0000259" key="5">
    <source>
        <dbReference type="Pfam" id="PF08450"/>
    </source>
</evidence>
<protein>
    <recommendedName>
        <fullName evidence="5">SMP-30/Gluconolactonase/LRE-like region domain-containing protein</fullName>
    </recommendedName>
</protein>
<dbReference type="GO" id="GO:0008270">
    <property type="term" value="F:zinc ion binding"/>
    <property type="evidence" value="ECO:0007669"/>
    <property type="project" value="UniProtKB-KW"/>
</dbReference>
<dbReference type="Gene3D" id="2.120.10.30">
    <property type="entry name" value="TolB, C-terminal domain"/>
    <property type="match status" value="2"/>
</dbReference>
<accession>A0A5R9GER7</accession>
<keyword evidence="3" id="KW-1133">Transmembrane helix</keyword>
<keyword evidence="4" id="KW-0732">Signal</keyword>
<name>A0A5R9GER7_9BACL</name>
<feature type="repeat" description="NHL" evidence="2">
    <location>
        <begin position="106"/>
        <end position="138"/>
    </location>
</feature>
<reference evidence="6 7" key="1">
    <citation type="submission" date="2019-05" db="EMBL/GenBank/DDBJ databases">
        <authorList>
            <person name="Narsing Rao M.P."/>
            <person name="Li W.J."/>
        </authorList>
    </citation>
    <scope>NUCLEOTIDE SEQUENCE [LARGE SCALE GENOMIC DNA]</scope>
    <source>
        <strain evidence="6 7">SYSU_K30003</strain>
    </source>
</reference>
<feature type="chain" id="PRO_5024445182" description="SMP-30/Gluconolactonase/LRE-like region domain-containing protein" evidence="4">
    <location>
        <begin position="25"/>
        <end position="490"/>
    </location>
</feature>
<keyword evidence="1" id="KW-0677">Repeat</keyword>
<dbReference type="PROSITE" id="PS51125">
    <property type="entry name" value="NHL"/>
    <property type="match status" value="1"/>
</dbReference>
<keyword evidence="7" id="KW-1185">Reference proteome</keyword>
<dbReference type="RefSeq" id="WP_138193601.1">
    <property type="nucleotide sequence ID" value="NZ_VCIW01000004.1"/>
</dbReference>
<dbReference type="InterPro" id="IPR011042">
    <property type="entry name" value="6-blade_b-propeller_TolB-like"/>
</dbReference>
<evidence type="ECO:0000313" key="7">
    <source>
        <dbReference type="Proteomes" id="UP000309676"/>
    </source>
</evidence>
<evidence type="ECO:0000256" key="3">
    <source>
        <dbReference type="SAM" id="Phobius"/>
    </source>
</evidence>
<dbReference type="Proteomes" id="UP000309676">
    <property type="component" value="Unassembled WGS sequence"/>
</dbReference>
<feature type="transmembrane region" description="Helical" evidence="3">
    <location>
        <begin position="446"/>
        <end position="464"/>
    </location>
</feature>
<evidence type="ECO:0000256" key="4">
    <source>
        <dbReference type="SAM" id="SignalP"/>
    </source>
</evidence>
<dbReference type="InterPro" id="IPR011990">
    <property type="entry name" value="TPR-like_helical_dom_sf"/>
</dbReference>
<keyword evidence="3" id="KW-0812">Transmembrane</keyword>
<dbReference type="CDD" id="cd05819">
    <property type="entry name" value="NHL"/>
    <property type="match status" value="1"/>
</dbReference>
<dbReference type="PANTHER" id="PTHR24104">
    <property type="entry name" value="E3 UBIQUITIN-PROTEIN LIGASE NHLRC1-RELATED"/>
    <property type="match status" value="1"/>
</dbReference>
<dbReference type="SUPFAM" id="SSF101898">
    <property type="entry name" value="NHL repeat"/>
    <property type="match status" value="1"/>
</dbReference>
<dbReference type="AlphaFoldDB" id="A0A5R9GER7"/>
<comment type="caution">
    <text evidence="6">The sequence shown here is derived from an EMBL/GenBank/DDBJ whole genome shotgun (WGS) entry which is preliminary data.</text>
</comment>
<dbReference type="PANTHER" id="PTHR24104:SF25">
    <property type="entry name" value="PROTEIN LIN-41"/>
    <property type="match status" value="1"/>
</dbReference>
<feature type="signal peptide" evidence="4">
    <location>
        <begin position="1"/>
        <end position="24"/>
    </location>
</feature>
<sequence>MRRYLRAAIVVLLGCAMLPISASADSPYEGYIYDSLRNTPQSINGYLYQDSIDGYDLETGPFVEPSDIFVAEDDTFYIADTGNNRIVRMDGDRNVISVVAPEEGEGKLSSPKGVYVTEEGELYVADTGNQRIARFDSYGRYVGQYSKPDSPLLETGFTFSPSKVVFDKRGYLFAVSEGAHQGLVQLRPDGSFAGFFGANHVEFSWTRLLVRYIATKEQRDQLASVRPPEFSNLFLDREGFIYTTTFGIRANQIKRLSAVGVDILNLNESRRYGDYRMPVERWSSLFEAFVDVSVDANGVITAIDQTTGKAFQYDQLGNLLFVFGGLGNQNGLFMTPSAIDSMSDGTMLVVDKTRGRIDRFRTTPFADKVHEAVKLYVEGKYEEASVPWHEVLRMNSNYDLAYKSIGKALYRAERYEEAMTYFKAAKDRAGFSEAYLEYRKIFLRKHFDVIFGGIALLYALFKAYRYRRSRRRRAGGAAAGGGWKRGGANL</sequence>
<dbReference type="EMBL" id="VCIW01000004">
    <property type="protein sequence ID" value="TLS52610.1"/>
    <property type="molecule type" value="Genomic_DNA"/>
</dbReference>
<feature type="domain" description="SMP-30/Gluconolactonase/LRE-like region" evidence="5">
    <location>
        <begin position="71"/>
        <end position="148"/>
    </location>
</feature>
<gene>
    <name evidence="6" type="ORF">FE782_08210</name>
</gene>
<evidence type="ECO:0000256" key="2">
    <source>
        <dbReference type="PROSITE-ProRule" id="PRU00504"/>
    </source>
</evidence>
<dbReference type="SUPFAM" id="SSF48452">
    <property type="entry name" value="TPR-like"/>
    <property type="match status" value="1"/>
</dbReference>
<organism evidence="6 7">
    <name type="scientific">Paenibacillus antri</name>
    <dbReference type="NCBI Taxonomy" id="2582848"/>
    <lineage>
        <taxon>Bacteria</taxon>
        <taxon>Bacillati</taxon>
        <taxon>Bacillota</taxon>
        <taxon>Bacilli</taxon>
        <taxon>Bacillales</taxon>
        <taxon>Paenibacillaceae</taxon>
        <taxon>Paenibacillus</taxon>
    </lineage>
</organism>